<sequence>MINRHAFTAAAAAALLGAGAVLLWRPAEPPAINATVEFAPSLRGTTVDGQARQEGGRLVVDDRLRELFDYYLSSYGERSLEQIETEIGAELDRRLPPEAAAEARRVLKRYLAFKRALVALDQDPKLAGNGLDAIQARLDAVAALRAQFFSPAEARAMFGLEESYARDALARLRVQQDSSLSPSERARQLAELDAAAAPEIRLARQAPMQQANLAQAVEAARARGADAAEIHRLRSANVGAAAADRLAVLDREEAAWQQRITTWRADRERILADPSLDAATREVQLRRLDDERFSADEQRRLAAYAAAESTTAK</sequence>
<evidence type="ECO:0000256" key="1">
    <source>
        <dbReference type="ARBA" id="ARBA00004383"/>
    </source>
</evidence>
<proteinExistence type="inferred from homology"/>
<dbReference type="SUPFAM" id="SSF158855">
    <property type="entry name" value="Lipase chaperone-like"/>
    <property type="match status" value="1"/>
</dbReference>
<keyword evidence="9 11" id="KW-0472">Membrane</keyword>
<evidence type="ECO:0000256" key="7">
    <source>
        <dbReference type="ARBA" id="ARBA00022989"/>
    </source>
</evidence>
<keyword evidence="8 11" id="KW-0443">Lipid metabolism</keyword>
<evidence type="ECO:0000256" key="4">
    <source>
        <dbReference type="ARBA" id="ARBA00022519"/>
    </source>
</evidence>
<accession>A0ABV8MSQ5</accession>
<evidence type="ECO:0000256" key="10">
    <source>
        <dbReference type="ARBA" id="ARBA00023186"/>
    </source>
</evidence>
<keyword evidence="13" id="KW-1185">Reference proteome</keyword>
<keyword evidence="10 11" id="KW-0143">Chaperone</keyword>
<dbReference type="HAMAP" id="MF_00790">
    <property type="entry name" value="Lipase_chap"/>
    <property type="match status" value="1"/>
</dbReference>
<evidence type="ECO:0000256" key="3">
    <source>
        <dbReference type="ARBA" id="ARBA00022475"/>
    </source>
</evidence>
<keyword evidence="6 11" id="KW-0442">Lipid degradation</keyword>
<dbReference type="Proteomes" id="UP001595791">
    <property type="component" value="Unassembled WGS sequence"/>
</dbReference>
<dbReference type="EMBL" id="JBHSBU010000001">
    <property type="protein sequence ID" value="MFC4160349.1"/>
    <property type="molecule type" value="Genomic_DNA"/>
</dbReference>
<reference evidence="13" key="1">
    <citation type="journal article" date="2019" name="Int. J. Syst. Evol. Microbiol.">
        <title>The Global Catalogue of Microorganisms (GCM) 10K type strain sequencing project: providing services to taxonomists for standard genome sequencing and annotation.</title>
        <authorList>
            <consortium name="The Broad Institute Genomics Platform"/>
            <consortium name="The Broad Institute Genome Sequencing Center for Infectious Disease"/>
            <person name="Wu L."/>
            <person name="Ma J."/>
        </authorList>
    </citation>
    <scope>NUCLEOTIDE SEQUENCE [LARGE SCALE GENOMIC DNA]</scope>
    <source>
        <strain evidence="13">LMG 29894</strain>
    </source>
</reference>
<comment type="function">
    <text evidence="11">May be involved in the folding of the extracellular lipase during its passage through the periplasm.</text>
</comment>
<comment type="subcellular location">
    <subcellularLocation>
        <location evidence="1">Cell inner membrane</location>
        <topology evidence="1">Single-pass membrane protein</topology>
        <orientation evidence="1">Periplasmic side</orientation>
    </subcellularLocation>
</comment>
<evidence type="ECO:0000256" key="11">
    <source>
        <dbReference type="HAMAP-Rule" id="MF_00790"/>
    </source>
</evidence>
<evidence type="ECO:0000256" key="6">
    <source>
        <dbReference type="ARBA" id="ARBA00022963"/>
    </source>
</evidence>
<keyword evidence="3 11" id="KW-1003">Cell membrane</keyword>
<dbReference type="RefSeq" id="WP_378165082.1">
    <property type="nucleotide sequence ID" value="NZ_JBHSBU010000001.1"/>
</dbReference>
<keyword evidence="4 11" id="KW-0997">Cell inner membrane</keyword>
<protein>
    <recommendedName>
        <fullName evidence="11">Lipase chaperone</fullName>
    </recommendedName>
    <alternativeName>
        <fullName evidence="11">Lipase activator protein</fullName>
    </alternativeName>
    <alternativeName>
        <fullName evidence="11">Lipase foldase</fullName>
    </alternativeName>
    <alternativeName>
        <fullName evidence="11">Lipase helper protein</fullName>
    </alternativeName>
    <alternativeName>
        <fullName evidence="11">Lipase modulator</fullName>
    </alternativeName>
</protein>
<gene>
    <name evidence="11" type="primary">lifO</name>
    <name evidence="12" type="ORF">ACFOW7_13475</name>
</gene>
<name>A0ABV8MSQ5_9NEIS</name>
<keyword evidence="7 11" id="KW-1133">Transmembrane helix</keyword>
<evidence type="ECO:0000256" key="5">
    <source>
        <dbReference type="ARBA" id="ARBA00022692"/>
    </source>
</evidence>
<dbReference type="InterPro" id="IPR004961">
    <property type="entry name" value="Lipase_chaperone"/>
</dbReference>
<evidence type="ECO:0000256" key="9">
    <source>
        <dbReference type="ARBA" id="ARBA00023136"/>
    </source>
</evidence>
<comment type="caution">
    <text evidence="12">The sequence shown here is derived from an EMBL/GenBank/DDBJ whole genome shotgun (WGS) entry which is preliminary data.</text>
</comment>
<evidence type="ECO:0000256" key="8">
    <source>
        <dbReference type="ARBA" id="ARBA00023098"/>
    </source>
</evidence>
<organism evidence="12 13">
    <name type="scientific">Chitinimonas lacunae</name>
    <dbReference type="NCBI Taxonomy" id="1963018"/>
    <lineage>
        <taxon>Bacteria</taxon>
        <taxon>Pseudomonadati</taxon>
        <taxon>Pseudomonadota</taxon>
        <taxon>Betaproteobacteria</taxon>
        <taxon>Neisseriales</taxon>
        <taxon>Chitinibacteraceae</taxon>
        <taxon>Chitinimonas</taxon>
    </lineage>
</organism>
<keyword evidence="5 11" id="KW-0812">Transmembrane</keyword>
<evidence type="ECO:0000256" key="2">
    <source>
        <dbReference type="ARBA" id="ARBA00010358"/>
    </source>
</evidence>
<evidence type="ECO:0000313" key="13">
    <source>
        <dbReference type="Proteomes" id="UP001595791"/>
    </source>
</evidence>
<dbReference type="Pfam" id="PF03280">
    <property type="entry name" value="Lipase_chap"/>
    <property type="match status" value="1"/>
</dbReference>
<comment type="similarity">
    <text evidence="2 11">Belongs to the lipase chaperone family.</text>
</comment>
<evidence type="ECO:0000313" key="12">
    <source>
        <dbReference type="EMBL" id="MFC4160349.1"/>
    </source>
</evidence>